<keyword evidence="1" id="KW-0812">Transmembrane</keyword>
<gene>
    <name evidence="2" type="ORF">N5J77_26265</name>
</gene>
<evidence type="ECO:0000313" key="3">
    <source>
        <dbReference type="Proteomes" id="UP001162318"/>
    </source>
</evidence>
<organism evidence="2 3">
    <name type="scientific">Sphingobium yanoikuyae</name>
    <name type="common">Sphingomonas yanoikuyae</name>
    <dbReference type="NCBI Taxonomy" id="13690"/>
    <lineage>
        <taxon>Bacteria</taxon>
        <taxon>Pseudomonadati</taxon>
        <taxon>Pseudomonadota</taxon>
        <taxon>Alphaproteobacteria</taxon>
        <taxon>Sphingomonadales</taxon>
        <taxon>Sphingomonadaceae</taxon>
        <taxon>Sphingobium</taxon>
    </lineage>
</organism>
<reference evidence="2" key="1">
    <citation type="submission" date="2022-09" db="EMBL/GenBank/DDBJ databases">
        <title>Intensive care unit water sources are persistently colonized with multi-drug resistant bacteria and are the site of extensive horizontal gene transfer of antibiotic resistance genes.</title>
        <authorList>
            <person name="Diorio-Toth L."/>
        </authorList>
    </citation>
    <scope>NUCLEOTIDE SEQUENCE</scope>
    <source>
        <strain evidence="2">GD03659</strain>
    </source>
</reference>
<dbReference type="EMBL" id="JAOCKX010000063">
    <property type="protein sequence ID" value="MDH2134644.1"/>
    <property type="molecule type" value="Genomic_DNA"/>
</dbReference>
<comment type="caution">
    <text evidence="2">The sequence shown here is derived from an EMBL/GenBank/DDBJ whole genome shotgun (WGS) entry which is preliminary data.</text>
</comment>
<keyword evidence="1" id="KW-0472">Membrane</keyword>
<feature type="transmembrane region" description="Helical" evidence="1">
    <location>
        <begin position="37"/>
        <end position="57"/>
    </location>
</feature>
<sequence length="111" mass="12574">LDRELCPTLEEVKLATARNIGNIDRNYRKAFVRSCPVFLYSFPFWGCVFAIPGVIAGRGRRPRNARSAIVHGIPVAFWIKRAVNRSGVDYAVTPNHACLLKAWQGRLYRTV</sequence>
<dbReference type="Proteomes" id="UP001162318">
    <property type="component" value="Unassembled WGS sequence"/>
</dbReference>
<evidence type="ECO:0000313" key="2">
    <source>
        <dbReference type="EMBL" id="MDH2134644.1"/>
    </source>
</evidence>
<keyword evidence="1" id="KW-1133">Transmembrane helix</keyword>
<name>A0AA42X389_SPHYA</name>
<feature type="non-terminal residue" evidence="2">
    <location>
        <position position="1"/>
    </location>
</feature>
<proteinExistence type="predicted"/>
<accession>A0AA42X389</accession>
<protein>
    <submittedName>
        <fullName evidence="2">Uncharacterized protein</fullName>
    </submittedName>
</protein>
<dbReference type="AlphaFoldDB" id="A0AA42X389"/>
<dbReference type="RefSeq" id="WP_279730439.1">
    <property type="nucleotide sequence ID" value="NZ_JAOCKX010000063.1"/>
</dbReference>
<evidence type="ECO:0000256" key="1">
    <source>
        <dbReference type="SAM" id="Phobius"/>
    </source>
</evidence>